<gene>
    <name evidence="2" type="ORF">P167DRAFT_493262</name>
</gene>
<dbReference type="Proteomes" id="UP000277580">
    <property type="component" value="Unassembled WGS sequence"/>
</dbReference>
<accession>A0A3N4KEQ8</accession>
<protein>
    <submittedName>
        <fullName evidence="2">CENP-B protein</fullName>
    </submittedName>
</protein>
<keyword evidence="3" id="KW-1185">Reference proteome</keyword>
<dbReference type="AlphaFoldDB" id="A0A3N4KEQ8"/>
<proteinExistence type="predicted"/>
<dbReference type="STRING" id="1392247.A0A3N4KEQ8"/>
<evidence type="ECO:0000259" key="1">
    <source>
        <dbReference type="Pfam" id="PF03184"/>
    </source>
</evidence>
<feature type="domain" description="DDE-1" evidence="1">
    <location>
        <begin position="4"/>
        <end position="65"/>
    </location>
</feature>
<dbReference type="OrthoDB" id="5425161at2759"/>
<dbReference type="EMBL" id="ML119156">
    <property type="protein sequence ID" value="RPB08977.1"/>
    <property type="molecule type" value="Genomic_DNA"/>
</dbReference>
<organism evidence="2 3">
    <name type="scientific">Morchella conica CCBAS932</name>
    <dbReference type="NCBI Taxonomy" id="1392247"/>
    <lineage>
        <taxon>Eukaryota</taxon>
        <taxon>Fungi</taxon>
        <taxon>Dikarya</taxon>
        <taxon>Ascomycota</taxon>
        <taxon>Pezizomycotina</taxon>
        <taxon>Pezizomycetes</taxon>
        <taxon>Pezizales</taxon>
        <taxon>Morchellaceae</taxon>
        <taxon>Morchella</taxon>
    </lineage>
</organism>
<sequence>RSYGEWRLLIFDGFESHLLPETIEYCLDTKIITLCLPAHTSHVLQPLDVGVFSPPQKYYKQEVNLHRHSIDKATFPDLLARARSKAFTSSNIAAGFSASGIWPYNP</sequence>
<dbReference type="GO" id="GO:0003676">
    <property type="term" value="F:nucleic acid binding"/>
    <property type="evidence" value="ECO:0007669"/>
    <property type="project" value="InterPro"/>
</dbReference>
<reference evidence="2 3" key="1">
    <citation type="journal article" date="2018" name="Nat. Ecol. Evol.">
        <title>Pezizomycetes genomes reveal the molecular basis of ectomycorrhizal truffle lifestyle.</title>
        <authorList>
            <person name="Murat C."/>
            <person name="Payen T."/>
            <person name="Noel B."/>
            <person name="Kuo A."/>
            <person name="Morin E."/>
            <person name="Chen J."/>
            <person name="Kohler A."/>
            <person name="Krizsan K."/>
            <person name="Balestrini R."/>
            <person name="Da Silva C."/>
            <person name="Montanini B."/>
            <person name="Hainaut M."/>
            <person name="Levati E."/>
            <person name="Barry K.W."/>
            <person name="Belfiori B."/>
            <person name="Cichocki N."/>
            <person name="Clum A."/>
            <person name="Dockter R.B."/>
            <person name="Fauchery L."/>
            <person name="Guy J."/>
            <person name="Iotti M."/>
            <person name="Le Tacon F."/>
            <person name="Lindquist E.A."/>
            <person name="Lipzen A."/>
            <person name="Malagnac F."/>
            <person name="Mello A."/>
            <person name="Molinier V."/>
            <person name="Miyauchi S."/>
            <person name="Poulain J."/>
            <person name="Riccioni C."/>
            <person name="Rubini A."/>
            <person name="Sitrit Y."/>
            <person name="Splivallo R."/>
            <person name="Traeger S."/>
            <person name="Wang M."/>
            <person name="Zifcakova L."/>
            <person name="Wipf D."/>
            <person name="Zambonelli A."/>
            <person name="Paolocci F."/>
            <person name="Nowrousian M."/>
            <person name="Ottonello S."/>
            <person name="Baldrian P."/>
            <person name="Spatafora J.W."/>
            <person name="Henrissat B."/>
            <person name="Nagy L.G."/>
            <person name="Aury J.M."/>
            <person name="Wincker P."/>
            <person name="Grigoriev I.V."/>
            <person name="Bonfante P."/>
            <person name="Martin F.M."/>
        </authorList>
    </citation>
    <scope>NUCLEOTIDE SEQUENCE [LARGE SCALE GENOMIC DNA]</scope>
    <source>
        <strain evidence="2 3">CCBAS932</strain>
    </source>
</reference>
<dbReference type="InterPro" id="IPR004875">
    <property type="entry name" value="DDE_SF_endonuclease_dom"/>
</dbReference>
<evidence type="ECO:0000313" key="2">
    <source>
        <dbReference type="EMBL" id="RPB08977.1"/>
    </source>
</evidence>
<evidence type="ECO:0000313" key="3">
    <source>
        <dbReference type="Proteomes" id="UP000277580"/>
    </source>
</evidence>
<name>A0A3N4KEQ8_9PEZI</name>
<dbReference type="Pfam" id="PF03184">
    <property type="entry name" value="DDE_1"/>
    <property type="match status" value="1"/>
</dbReference>
<dbReference type="InParanoid" id="A0A3N4KEQ8"/>
<feature type="non-terminal residue" evidence="2">
    <location>
        <position position="1"/>
    </location>
</feature>